<evidence type="ECO:0000256" key="1">
    <source>
        <dbReference type="SAM" id="SignalP"/>
    </source>
</evidence>
<protein>
    <submittedName>
        <fullName evidence="2">DUF3012 domain-containing protein</fullName>
    </submittedName>
</protein>
<feature type="chain" id="PRO_5020296813" evidence="1">
    <location>
        <begin position="22"/>
        <end position="56"/>
    </location>
</feature>
<name>A0A4V1HHQ5_9GAMM</name>
<evidence type="ECO:0000313" key="3">
    <source>
        <dbReference type="Proteomes" id="UP000304864"/>
    </source>
</evidence>
<keyword evidence="3" id="KW-1185">Reference proteome</keyword>
<sequence length="56" mass="6207">MKQLKALFAISAITLFLTACGAEVGSDEWCADLKEKPKGEWTMDETGDYAKHCLLK</sequence>
<dbReference type="OrthoDB" id="5609437at2"/>
<gene>
    <name evidence="2" type="ORF">FE785_03900</name>
</gene>
<dbReference type="PROSITE" id="PS51257">
    <property type="entry name" value="PROKAR_LIPOPROTEIN"/>
    <property type="match status" value="1"/>
</dbReference>
<keyword evidence="1" id="KW-0732">Signal</keyword>
<organism evidence="2 3">
    <name type="scientific">Thiomicrorhabdus sediminis</name>
    <dbReference type="NCBI Taxonomy" id="2580412"/>
    <lineage>
        <taxon>Bacteria</taxon>
        <taxon>Pseudomonadati</taxon>
        <taxon>Pseudomonadota</taxon>
        <taxon>Gammaproteobacteria</taxon>
        <taxon>Thiotrichales</taxon>
        <taxon>Piscirickettsiaceae</taxon>
        <taxon>Thiomicrorhabdus</taxon>
    </lineage>
</organism>
<reference evidence="2 3" key="1">
    <citation type="submission" date="2019-05" db="EMBL/GenBank/DDBJ databases">
        <title>Thiomicrorhabdus sediminis sp. nov, a novel sulfur-oxidizing bacterium isolated from coastal sediment.</title>
        <authorList>
            <person name="Liu X."/>
        </authorList>
    </citation>
    <scope>NUCLEOTIDE SEQUENCE [LARGE SCALE GENOMIC DNA]</scope>
    <source>
        <strain evidence="2 3">G1</strain>
    </source>
</reference>
<dbReference type="EMBL" id="CP040602">
    <property type="protein sequence ID" value="QCU89843.1"/>
    <property type="molecule type" value="Genomic_DNA"/>
</dbReference>
<dbReference type="KEGG" id="thig:FE785_03900"/>
<feature type="signal peptide" evidence="1">
    <location>
        <begin position="1"/>
        <end position="21"/>
    </location>
</feature>
<dbReference type="Pfam" id="PF11216">
    <property type="entry name" value="DUF3012"/>
    <property type="match status" value="1"/>
</dbReference>
<dbReference type="Proteomes" id="UP000304864">
    <property type="component" value="Chromosome"/>
</dbReference>
<dbReference type="RefSeq" id="WP_138564520.1">
    <property type="nucleotide sequence ID" value="NZ_CP040602.1"/>
</dbReference>
<dbReference type="InterPro" id="IPR021379">
    <property type="entry name" value="DUF3012"/>
</dbReference>
<proteinExistence type="predicted"/>
<accession>A0A4V1HHQ5</accession>
<evidence type="ECO:0000313" key="2">
    <source>
        <dbReference type="EMBL" id="QCU89843.1"/>
    </source>
</evidence>
<dbReference type="AlphaFoldDB" id="A0A4V1HHQ5"/>